<dbReference type="EMBL" id="JBHSMS010000022">
    <property type="protein sequence ID" value="MFC5510603.1"/>
    <property type="molecule type" value="Genomic_DNA"/>
</dbReference>
<name>A0ABW0PDY4_9BURK</name>
<dbReference type="Proteomes" id="UP001596031">
    <property type="component" value="Unassembled WGS sequence"/>
</dbReference>
<accession>A0ABW0PDY4</accession>
<dbReference type="RefSeq" id="WP_379718062.1">
    <property type="nucleotide sequence ID" value="NZ_JBHSMS010000022.1"/>
</dbReference>
<evidence type="ECO:0000313" key="3">
    <source>
        <dbReference type="Proteomes" id="UP001596031"/>
    </source>
</evidence>
<sequence length="162" mass="17764">MLATESSLVKRAINMLVLCAVFMALGIYVFRTEIADTALDSFAGNDAAIKRKWLPGTHGKLVLRPERNDATFLRVGALRSGSPSSIGIPVSFDLINLGDANDFPNIAVVMVGADGRPIRQVLFSPADYTHDSQFGHERIELLLQPRASERSFTVQAFYGERP</sequence>
<reference evidence="3" key="1">
    <citation type="journal article" date="2019" name="Int. J. Syst. Evol. Microbiol.">
        <title>The Global Catalogue of Microorganisms (GCM) 10K type strain sequencing project: providing services to taxonomists for standard genome sequencing and annotation.</title>
        <authorList>
            <consortium name="The Broad Institute Genomics Platform"/>
            <consortium name="The Broad Institute Genome Sequencing Center for Infectious Disease"/>
            <person name="Wu L."/>
            <person name="Ma J."/>
        </authorList>
    </citation>
    <scope>NUCLEOTIDE SEQUENCE [LARGE SCALE GENOMIC DNA]</scope>
    <source>
        <strain evidence="3">CCUG 38813</strain>
    </source>
</reference>
<proteinExistence type="predicted"/>
<keyword evidence="1" id="KW-0812">Transmembrane</keyword>
<feature type="transmembrane region" description="Helical" evidence="1">
    <location>
        <begin position="12"/>
        <end position="30"/>
    </location>
</feature>
<comment type="caution">
    <text evidence="2">The sequence shown here is derived from an EMBL/GenBank/DDBJ whole genome shotgun (WGS) entry which is preliminary data.</text>
</comment>
<keyword evidence="3" id="KW-1185">Reference proteome</keyword>
<evidence type="ECO:0000256" key="1">
    <source>
        <dbReference type="SAM" id="Phobius"/>
    </source>
</evidence>
<protein>
    <submittedName>
        <fullName evidence="2">Uncharacterized protein</fullName>
    </submittedName>
</protein>
<keyword evidence="1" id="KW-1133">Transmembrane helix</keyword>
<keyword evidence="1" id="KW-0472">Membrane</keyword>
<organism evidence="2 3">
    <name type="scientific">Massilia jejuensis</name>
    <dbReference type="NCBI Taxonomy" id="648894"/>
    <lineage>
        <taxon>Bacteria</taxon>
        <taxon>Pseudomonadati</taxon>
        <taxon>Pseudomonadota</taxon>
        <taxon>Betaproteobacteria</taxon>
        <taxon>Burkholderiales</taxon>
        <taxon>Oxalobacteraceae</taxon>
        <taxon>Telluria group</taxon>
        <taxon>Massilia</taxon>
    </lineage>
</organism>
<gene>
    <name evidence="2" type="ORF">ACFPOU_05650</name>
</gene>
<evidence type="ECO:0000313" key="2">
    <source>
        <dbReference type="EMBL" id="MFC5510603.1"/>
    </source>
</evidence>